<dbReference type="RefSeq" id="WP_035193370.1">
    <property type="nucleotide sequence ID" value="NZ_JJRY01000002.1"/>
</dbReference>
<comment type="caution">
    <text evidence="4">The sequence shown here is derived from an EMBL/GenBank/DDBJ whole genome shotgun (WGS) entry which is preliminary data.</text>
</comment>
<evidence type="ECO:0000259" key="3">
    <source>
        <dbReference type="Pfam" id="PF14267"/>
    </source>
</evidence>
<evidence type="ECO:0008006" key="6">
    <source>
        <dbReference type="Google" id="ProtNLM"/>
    </source>
</evidence>
<gene>
    <name evidence="4" type="ORF">M670_00725</name>
</gene>
<accession>A0A072NPX0</accession>
<dbReference type="Pfam" id="PF14267">
    <property type="entry name" value="DUF4357"/>
    <property type="match status" value="1"/>
</dbReference>
<dbReference type="AlphaFoldDB" id="A0A072NPX0"/>
<proteinExistence type="predicted"/>
<dbReference type="Pfam" id="PF07510">
    <property type="entry name" value="GmrSD_C"/>
    <property type="match status" value="1"/>
</dbReference>
<dbReference type="Pfam" id="PF03235">
    <property type="entry name" value="GmrSD_N"/>
    <property type="match status" value="1"/>
</dbReference>
<dbReference type="EMBL" id="JJRY01000002">
    <property type="protein sequence ID" value="KEF39704.1"/>
    <property type="molecule type" value="Genomic_DNA"/>
</dbReference>
<dbReference type="PATRIC" id="fig|1348973.3.peg.696"/>
<evidence type="ECO:0000259" key="1">
    <source>
        <dbReference type="Pfam" id="PF03235"/>
    </source>
</evidence>
<organism evidence="4 5">
    <name type="scientific">Schinkia azotoformans MEV2011</name>
    <dbReference type="NCBI Taxonomy" id="1348973"/>
    <lineage>
        <taxon>Bacteria</taxon>
        <taxon>Bacillati</taxon>
        <taxon>Bacillota</taxon>
        <taxon>Bacilli</taxon>
        <taxon>Bacillales</taxon>
        <taxon>Bacillaceae</taxon>
        <taxon>Calidifontibacillus/Schinkia group</taxon>
        <taxon>Schinkia</taxon>
    </lineage>
</organism>
<dbReference type="InterPro" id="IPR011089">
    <property type="entry name" value="GmrSD_C"/>
</dbReference>
<dbReference type="PANTHER" id="PTHR35149:SF2">
    <property type="entry name" value="DUF262 DOMAIN-CONTAINING PROTEIN"/>
    <property type="match status" value="1"/>
</dbReference>
<reference evidence="4 5" key="1">
    <citation type="submission" date="2014-04" db="EMBL/GenBank/DDBJ databases">
        <title>Draft genome sequence of Bacillus azotoformans MEV2011, a (co-) denitrifying strain unable to grow in the presence of oxygen.</title>
        <authorList>
            <person name="Nielsen M."/>
            <person name="Schreiber L."/>
            <person name="Finster K."/>
            <person name="Schramm A."/>
        </authorList>
    </citation>
    <scope>NUCLEOTIDE SEQUENCE [LARGE SCALE GENOMIC DNA]</scope>
    <source>
        <strain evidence="4 5">MEV2011</strain>
    </source>
</reference>
<dbReference type="InterPro" id="IPR025579">
    <property type="entry name" value="DUF4357"/>
</dbReference>
<name>A0A072NPX0_SCHAZ</name>
<feature type="domain" description="GmrSD restriction endonucleases C-terminal" evidence="2">
    <location>
        <begin position="422"/>
        <end position="553"/>
    </location>
</feature>
<feature type="domain" description="GmrSD restriction endonucleases N-terminal" evidence="1">
    <location>
        <begin position="18"/>
        <end position="225"/>
    </location>
</feature>
<evidence type="ECO:0000313" key="5">
    <source>
        <dbReference type="Proteomes" id="UP000027936"/>
    </source>
</evidence>
<dbReference type="Proteomes" id="UP000027936">
    <property type="component" value="Unassembled WGS sequence"/>
</dbReference>
<evidence type="ECO:0000313" key="4">
    <source>
        <dbReference type="EMBL" id="KEF39704.1"/>
    </source>
</evidence>
<protein>
    <recommendedName>
        <fullName evidence="6">DUF4357 domain-containing protein</fullName>
    </recommendedName>
</protein>
<evidence type="ECO:0000259" key="2">
    <source>
        <dbReference type="Pfam" id="PF07510"/>
    </source>
</evidence>
<dbReference type="PANTHER" id="PTHR35149">
    <property type="entry name" value="SLL5132 PROTEIN"/>
    <property type="match status" value="1"/>
</dbReference>
<dbReference type="OrthoDB" id="9798761at2"/>
<dbReference type="InterPro" id="IPR004919">
    <property type="entry name" value="GmrSD_N"/>
</dbReference>
<feature type="domain" description="DUF4357" evidence="3">
    <location>
        <begin position="618"/>
        <end position="668"/>
    </location>
</feature>
<sequence>MKASPMSLFEEFIKEAYGSQYVIPVYQRNYTWKKNKQVKQLLNDIKRILDKESKRHFIGTIVYVIVDTDFIVRERAVVDGQQRLITMFLIAHALKEIANEKGETDISNILTTSYLENSASNEYKYRLRPSVSDDDAYVYIAKGMTEEYTSQDGRDSVIMANFIYIKSAISTYVNEYGLMNVINAIRQIYVVRIELDDTDDAQQIFESINSTGEKLTAADLIRNFIMMNKSNDIQEDIYNKYWLKLEHIFPESKKMAEFFRFYLAAKTFVLIPDKDLYEAFKDYWNGLTASASHNEVLMDILNYAKHFERLYLATNADVLGEALIDYRRMQSLMPAPFMIQILEYLRCGKITDKQTRSILQLLNTYLVRRYIAGQDTSAISRFFPSYLKNIVIQLEKRNFTEIVDICTYFLVNDTRTKSTFMPDDDQVRNYLLTANAYTLQNIRWLLDKIENAGNPIKLDLSTLSIEHIMPQTPNDYWNEVAQLTPEQYDVCVNKLGNLTLAAIPDNSKMQNFDFDYKKKVLESTKHLRLNTSIYTKTSWTVNDINSRTEELTNRLLELFPYVSSTYSTSDDAKRVINLSRSEITAHGYLHTDNKLTVYAGSTVRYSTAPSSEALKELREDLVENEIVICESGIYKFAQDYVFSAPSTATDFILGGSNNGWIYWKDADGNIINDSLR</sequence>